<evidence type="ECO:0000313" key="2">
    <source>
        <dbReference type="EMBL" id="SUL38075.1"/>
    </source>
</evidence>
<dbReference type="Proteomes" id="UP000254116">
    <property type="component" value="Unassembled WGS sequence"/>
</dbReference>
<organism evidence="2 3">
    <name type="scientific">Staphylococcus aureus</name>
    <dbReference type="NCBI Taxonomy" id="1280"/>
    <lineage>
        <taxon>Bacteria</taxon>
        <taxon>Bacillati</taxon>
        <taxon>Bacillota</taxon>
        <taxon>Bacilli</taxon>
        <taxon>Bacillales</taxon>
        <taxon>Staphylococcaceae</taxon>
        <taxon>Staphylococcus</taxon>
    </lineage>
</organism>
<name>A0A380EML5_STAAU</name>
<evidence type="ECO:0000313" key="3">
    <source>
        <dbReference type="Proteomes" id="UP000254116"/>
    </source>
</evidence>
<gene>
    <name evidence="2" type="ORF">NCTC10702_04095</name>
</gene>
<dbReference type="EMBL" id="UHBY01000003">
    <property type="protein sequence ID" value="SUL38075.1"/>
    <property type="molecule type" value="Genomic_DNA"/>
</dbReference>
<feature type="compositionally biased region" description="Basic and acidic residues" evidence="1">
    <location>
        <begin position="15"/>
        <end position="37"/>
    </location>
</feature>
<protein>
    <submittedName>
        <fullName evidence="2">N-acetylmuramoyl-L-alanine amidase, family 4</fullName>
    </submittedName>
</protein>
<evidence type="ECO:0000256" key="1">
    <source>
        <dbReference type="SAM" id="MobiDB-lite"/>
    </source>
</evidence>
<feature type="compositionally biased region" description="Polar residues" evidence="1">
    <location>
        <begin position="70"/>
        <end position="91"/>
    </location>
</feature>
<feature type="region of interest" description="Disordered" evidence="1">
    <location>
        <begin position="1"/>
        <end position="91"/>
    </location>
</feature>
<sequence length="127" mass="14189">MSDSALDSILDQYSEDAKKTQKDYASQSKKDKNEKSNTKNPQLPTQDELKHKSKPAQSFNNDVNQKDTRATSLFETDPSISNNDDSGQFNVVDSKDTRQFVKSIAKDAHRIGQDNDIYASVMIAQAS</sequence>
<accession>A0A380EML5</accession>
<proteinExistence type="predicted"/>
<dbReference type="AlphaFoldDB" id="A0A380EML5"/>
<reference evidence="2 3" key="1">
    <citation type="submission" date="2018-06" db="EMBL/GenBank/DDBJ databases">
        <authorList>
            <consortium name="Pathogen Informatics"/>
            <person name="Doyle S."/>
        </authorList>
    </citation>
    <scope>NUCLEOTIDE SEQUENCE [LARGE SCALE GENOMIC DNA]</scope>
    <source>
        <strain evidence="2 3">NCTC10702</strain>
    </source>
</reference>